<proteinExistence type="predicted"/>
<feature type="compositionally biased region" description="Basic and acidic residues" evidence="1">
    <location>
        <begin position="15"/>
        <end position="36"/>
    </location>
</feature>
<keyword evidence="3" id="KW-1185">Reference proteome</keyword>
<dbReference type="Proteomes" id="UP000823775">
    <property type="component" value="Unassembled WGS sequence"/>
</dbReference>
<comment type="caution">
    <text evidence="2">The sequence shown here is derived from an EMBL/GenBank/DDBJ whole genome shotgun (WGS) entry which is preliminary data.</text>
</comment>
<sequence length="61" mass="6736">KINDDELGEVWKIQRDALDKETPENAIKVDDDKEPTSEIARPGGEQGPTSNEGQGFIPEDL</sequence>
<evidence type="ECO:0000313" key="3">
    <source>
        <dbReference type="Proteomes" id="UP000823775"/>
    </source>
</evidence>
<accession>A0ABS8VIK8</accession>
<protein>
    <submittedName>
        <fullName evidence="2">Uncharacterized protein</fullName>
    </submittedName>
</protein>
<dbReference type="EMBL" id="JACEIK010004550">
    <property type="protein sequence ID" value="MCD9645795.1"/>
    <property type="molecule type" value="Genomic_DNA"/>
</dbReference>
<feature type="non-terminal residue" evidence="2">
    <location>
        <position position="1"/>
    </location>
</feature>
<reference evidence="2 3" key="1">
    <citation type="journal article" date="2021" name="BMC Genomics">
        <title>Datura genome reveals duplications of psychoactive alkaloid biosynthetic genes and high mutation rate following tissue culture.</title>
        <authorList>
            <person name="Rajewski A."/>
            <person name="Carter-House D."/>
            <person name="Stajich J."/>
            <person name="Litt A."/>
        </authorList>
    </citation>
    <scope>NUCLEOTIDE SEQUENCE [LARGE SCALE GENOMIC DNA]</scope>
    <source>
        <strain evidence="2">AR-01</strain>
    </source>
</reference>
<evidence type="ECO:0000313" key="2">
    <source>
        <dbReference type="EMBL" id="MCD9645795.1"/>
    </source>
</evidence>
<feature type="region of interest" description="Disordered" evidence="1">
    <location>
        <begin position="15"/>
        <end position="61"/>
    </location>
</feature>
<evidence type="ECO:0000256" key="1">
    <source>
        <dbReference type="SAM" id="MobiDB-lite"/>
    </source>
</evidence>
<organism evidence="2 3">
    <name type="scientific">Datura stramonium</name>
    <name type="common">Jimsonweed</name>
    <name type="synonym">Common thornapple</name>
    <dbReference type="NCBI Taxonomy" id="4076"/>
    <lineage>
        <taxon>Eukaryota</taxon>
        <taxon>Viridiplantae</taxon>
        <taxon>Streptophyta</taxon>
        <taxon>Embryophyta</taxon>
        <taxon>Tracheophyta</taxon>
        <taxon>Spermatophyta</taxon>
        <taxon>Magnoliopsida</taxon>
        <taxon>eudicotyledons</taxon>
        <taxon>Gunneridae</taxon>
        <taxon>Pentapetalae</taxon>
        <taxon>asterids</taxon>
        <taxon>lamiids</taxon>
        <taxon>Solanales</taxon>
        <taxon>Solanaceae</taxon>
        <taxon>Solanoideae</taxon>
        <taxon>Datureae</taxon>
        <taxon>Datura</taxon>
    </lineage>
</organism>
<name>A0ABS8VIK8_DATST</name>
<gene>
    <name evidence="2" type="ORF">HAX54_035050</name>
</gene>